<gene>
    <name evidence="1" type="ORF">EYF80_031293</name>
</gene>
<organism evidence="1 2">
    <name type="scientific">Liparis tanakae</name>
    <name type="common">Tanaka's snailfish</name>
    <dbReference type="NCBI Taxonomy" id="230148"/>
    <lineage>
        <taxon>Eukaryota</taxon>
        <taxon>Metazoa</taxon>
        <taxon>Chordata</taxon>
        <taxon>Craniata</taxon>
        <taxon>Vertebrata</taxon>
        <taxon>Euteleostomi</taxon>
        <taxon>Actinopterygii</taxon>
        <taxon>Neopterygii</taxon>
        <taxon>Teleostei</taxon>
        <taxon>Neoteleostei</taxon>
        <taxon>Acanthomorphata</taxon>
        <taxon>Eupercaria</taxon>
        <taxon>Perciformes</taxon>
        <taxon>Cottioidei</taxon>
        <taxon>Cottales</taxon>
        <taxon>Liparidae</taxon>
        <taxon>Liparis</taxon>
    </lineage>
</organism>
<sequence>MKSEMSGLECDWRVMTSIKHMDTPTGKRALIRQHNPKLSSISSTDGVDGPLGVSSSMRLSVGKMSTNSAISIGRITSVMLEGKSCSSLTAYPTSNCTTAPGSSPDSIKALAHPNSDGSRPVKSTVDWAVMSTGYPPFATPSSNSVASSGTTMIPEGAETSADTTTWRRVSSHHQAERHRADPLLGPNTLQTVHNPAGVPPHHIQTLNAWRLPQSLLGQMRVQLQLHPGLAVLGKEVAFVGPEVNW</sequence>
<protein>
    <submittedName>
        <fullName evidence="1">Uncharacterized protein</fullName>
    </submittedName>
</protein>
<reference evidence="1 2" key="1">
    <citation type="submission" date="2019-03" db="EMBL/GenBank/DDBJ databases">
        <title>First draft genome of Liparis tanakae, snailfish: a comprehensive survey of snailfish specific genes.</title>
        <authorList>
            <person name="Kim W."/>
            <person name="Song I."/>
            <person name="Jeong J.-H."/>
            <person name="Kim D."/>
            <person name="Kim S."/>
            <person name="Ryu S."/>
            <person name="Song J.Y."/>
            <person name="Lee S.K."/>
        </authorList>
    </citation>
    <scope>NUCLEOTIDE SEQUENCE [LARGE SCALE GENOMIC DNA]</scope>
    <source>
        <tissue evidence="1">Muscle</tissue>
    </source>
</reference>
<accession>A0A4Z2GZ12</accession>
<dbReference type="EMBL" id="SRLO01000377">
    <property type="protein sequence ID" value="TNN58490.1"/>
    <property type="molecule type" value="Genomic_DNA"/>
</dbReference>
<keyword evidence="2" id="KW-1185">Reference proteome</keyword>
<name>A0A4Z2GZ12_9TELE</name>
<proteinExistence type="predicted"/>
<evidence type="ECO:0000313" key="2">
    <source>
        <dbReference type="Proteomes" id="UP000314294"/>
    </source>
</evidence>
<comment type="caution">
    <text evidence="1">The sequence shown here is derived from an EMBL/GenBank/DDBJ whole genome shotgun (WGS) entry which is preliminary data.</text>
</comment>
<evidence type="ECO:0000313" key="1">
    <source>
        <dbReference type="EMBL" id="TNN58490.1"/>
    </source>
</evidence>
<dbReference type="Proteomes" id="UP000314294">
    <property type="component" value="Unassembled WGS sequence"/>
</dbReference>
<dbReference type="AlphaFoldDB" id="A0A4Z2GZ12"/>
<dbReference type="OrthoDB" id="10661621at2759"/>